<name>A0A7W4Z4U8_9GAMM</name>
<sequence length="254" mass="26507">MSGLLENKVALVTGGGSGIGRAISQTLAREGAKVAVADFNEAFGQECVELIKASGGEAVFLKVDVTQEDQVKQMVEGTVSAFGKLDVACNNAAVSRGSGPIHQFTKDVFDQTLEMCLTNTWLCMKHEIEAMLAQGGGAIVNISSNASLRGQAYNTAYASAKGGVNILTKSSAAEYGSQGIRINAISPGVIRTPGLEKYFEEQPKMAEGLKKVAVMNRLGEPEEIAEAVAFLASDRASFITGQLLSVDGGGAVRG</sequence>
<proteinExistence type="inferred from homology"/>
<reference evidence="5 6" key="1">
    <citation type="submission" date="2020-08" db="EMBL/GenBank/DDBJ databases">
        <title>Genomic Encyclopedia of Type Strains, Phase III (KMG-III): the genomes of soil and plant-associated and newly described type strains.</title>
        <authorList>
            <person name="Whitman W."/>
        </authorList>
    </citation>
    <scope>NUCLEOTIDE SEQUENCE [LARGE SCALE GENOMIC DNA]</scope>
    <source>
        <strain evidence="5 6">CECT 8654</strain>
    </source>
</reference>
<dbReference type="PRINTS" id="PR00080">
    <property type="entry name" value="SDRFAMILY"/>
</dbReference>
<evidence type="ECO:0000256" key="1">
    <source>
        <dbReference type="ARBA" id="ARBA00006484"/>
    </source>
</evidence>
<dbReference type="AlphaFoldDB" id="A0A7W4Z4U8"/>
<protein>
    <submittedName>
        <fullName evidence="5">NAD(P)-dependent dehydrogenase (Short-subunit alcohol dehydrogenase family)</fullName>
    </submittedName>
</protein>
<evidence type="ECO:0000256" key="3">
    <source>
        <dbReference type="ARBA" id="ARBA00023027"/>
    </source>
</evidence>
<evidence type="ECO:0000313" key="5">
    <source>
        <dbReference type="EMBL" id="MBB3046849.1"/>
    </source>
</evidence>
<dbReference type="InterPro" id="IPR036291">
    <property type="entry name" value="NAD(P)-bd_dom_sf"/>
</dbReference>
<dbReference type="Proteomes" id="UP000537130">
    <property type="component" value="Unassembled WGS sequence"/>
</dbReference>
<dbReference type="FunFam" id="3.40.50.720:FF:000084">
    <property type="entry name" value="Short-chain dehydrogenase reductase"/>
    <property type="match status" value="1"/>
</dbReference>
<dbReference type="RefSeq" id="WP_183409510.1">
    <property type="nucleotide sequence ID" value="NZ_JACHWY010000001.1"/>
</dbReference>
<feature type="domain" description="Ketoreductase" evidence="4">
    <location>
        <begin position="8"/>
        <end position="188"/>
    </location>
</feature>
<dbReference type="InterPro" id="IPR057326">
    <property type="entry name" value="KR_dom"/>
</dbReference>
<dbReference type="EMBL" id="JACHWY010000001">
    <property type="protein sequence ID" value="MBB3046849.1"/>
    <property type="molecule type" value="Genomic_DNA"/>
</dbReference>
<dbReference type="PANTHER" id="PTHR24321">
    <property type="entry name" value="DEHYDROGENASES, SHORT CHAIN"/>
    <property type="match status" value="1"/>
</dbReference>
<keyword evidence="2" id="KW-0560">Oxidoreductase</keyword>
<dbReference type="PRINTS" id="PR00081">
    <property type="entry name" value="GDHRDH"/>
</dbReference>
<keyword evidence="3" id="KW-0520">NAD</keyword>
<evidence type="ECO:0000256" key="2">
    <source>
        <dbReference type="ARBA" id="ARBA00023002"/>
    </source>
</evidence>
<dbReference type="SUPFAM" id="SSF51735">
    <property type="entry name" value="NAD(P)-binding Rossmann-fold domains"/>
    <property type="match status" value="1"/>
</dbReference>
<dbReference type="GO" id="GO:0016491">
    <property type="term" value="F:oxidoreductase activity"/>
    <property type="evidence" value="ECO:0007669"/>
    <property type="project" value="UniProtKB-KW"/>
</dbReference>
<comment type="caution">
    <text evidence="5">The sequence shown here is derived from an EMBL/GenBank/DDBJ whole genome shotgun (WGS) entry which is preliminary data.</text>
</comment>
<dbReference type="PANTHER" id="PTHR24321:SF8">
    <property type="entry name" value="ESTRADIOL 17-BETA-DEHYDROGENASE 8-RELATED"/>
    <property type="match status" value="1"/>
</dbReference>
<dbReference type="SMART" id="SM00822">
    <property type="entry name" value="PKS_KR"/>
    <property type="match status" value="1"/>
</dbReference>
<dbReference type="NCBIfam" id="NF005559">
    <property type="entry name" value="PRK07231.1"/>
    <property type="match status" value="1"/>
</dbReference>
<dbReference type="CDD" id="cd05233">
    <property type="entry name" value="SDR_c"/>
    <property type="match status" value="1"/>
</dbReference>
<dbReference type="InterPro" id="IPR002347">
    <property type="entry name" value="SDR_fam"/>
</dbReference>
<gene>
    <name evidence="5" type="ORF">FHR99_001085</name>
</gene>
<comment type="similarity">
    <text evidence="1">Belongs to the short-chain dehydrogenases/reductases (SDR) family.</text>
</comment>
<keyword evidence="6" id="KW-1185">Reference proteome</keyword>
<organism evidence="5 6">
    <name type="scientific">Litorivivens lipolytica</name>
    <dbReference type="NCBI Taxonomy" id="1524264"/>
    <lineage>
        <taxon>Bacteria</taxon>
        <taxon>Pseudomonadati</taxon>
        <taxon>Pseudomonadota</taxon>
        <taxon>Gammaproteobacteria</taxon>
        <taxon>Litorivivens</taxon>
    </lineage>
</organism>
<evidence type="ECO:0000313" key="6">
    <source>
        <dbReference type="Proteomes" id="UP000537130"/>
    </source>
</evidence>
<dbReference type="Pfam" id="PF13561">
    <property type="entry name" value="adh_short_C2"/>
    <property type="match status" value="1"/>
</dbReference>
<accession>A0A7W4Z4U8</accession>
<evidence type="ECO:0000259" key="4">
    <source>
        <dbReference type="SMART" id="SM00822"/>
    </source>
</evidence>
<dbReference type="Gene3D" id="3.40.50.720">
    <property type="entry name" value="NAD(P)-binding Rossmann-like Domain"/>
    <property type="match status" value="1"/>
</dbReference>